<dbReference type="EMBL" id="PUHZ01000019">
    <property type="protein sequence ID" value="PQO44485.1"/>
    <property type="molecule type" value="Genomic_DNA"/>
</dbReference>
<evidence type="ECO:0000313" key="2">
    <source>
        <dbReference type="EMBL" id="PQO44485.1"/>
    </source>
</evidence>
<reference evidence="2 3" key="1">
    <citation type="submission" date="2018-02" db="EMBL/GenBank/DDBJ databases">
        <title>Comparative genomes isolates from brazilian mangrove.</title>
        <authorList>
            <person name="Araujo J.E."/>
            <person name="Taketani R.G."/>
            <person name="Silva M.C.P."/>
            <person name="Loureco M.V."/>
            <person name="Andreote F.D."/>
        </authorList>
    </citation>
    <scope>NUCLEOTIDE SEQUENCE [LARGE SCALE GENOMIC DNA]</scope>
    <source>
        <strain evidence="2 3">Nap-Phe MGV</strain>
    </source>
</reference>
<name>A0A2S8GJ58_9BACT</name>
<comment type="caution">
    <text evidence="2">The sequence shown here is derived from an EMBL/GenBank/DDBJ whole genome shotgun (WGS) entry which is preliminary data.</text>
</comment>
<feature type="coiled-coil region" evidence="1">
    <location>
        <begin position="19"/>
        <end position="76"/>
    </location>
</feature>
<dbReference type="AlphaFoldDB" id="A0A2S8GJ58"/>
<gene>
    <name evidence="2" type="ORF">C5Y93_18925</name>
</gene>
<proteinExistence type="predicted"/>
<evidence type="ECO:0000313" key="3">
    <source>
        <dbReference type="Proteomes" id="UP000237819"/>
    </source>
</evidence>
<organism evidence="2 3">
    <name type="scientific">Blastopirellula marina</name>
    <dbReference type="NCBI Taxonomy" id="124"/>
    <lineage>
        <taxon>Bacteria</taxon>
        <taxon>Pseudomonadati</taxon>
        <taxon>Planctomycetota</taxon>
        <taxon>Planctomycetia</taxon>
        <taxon>Pirellulales</taxon>
        <taxon>Pirellulaceae</taxon>
        <taxon>Blastopirellula</taxon>
    </lineage>
</organism>
<sequence length="311" mass="34882">MLGVILVYVFAVRPSEEHLHELNVRVSRLDRTMQKLTRATDTIDGTVDLLTQLERQKELTDQVKVVAEMNEKLKAQFCRLSAMSLDIHEAEVTLDRITSLHHRVADHYPVALKAEQTFNQAANLQSQILLSGNDFRRADVALTDLLHMQKQIVQQSDSARMADQVLSNILAMQNDLVANQNRTQKARLVADNMIQIEADLICQMGDSQFAVQSLEQLLTMQKQLNRAGNTMEDGQSILGELLAQERNLKPSSSPSSQVDPWKVIQTVVSQTLPKQVLPINSQELFRLANRLTQDAPPYVADLVAPAASEVR</sequence>
<evidence type="ECO:0000256" key="1">
    <source>
        <dbReference type="SAM" id="Coils"/>
    </source>
</evidence>
<accession>A0A2S8GJ58</accession>
<protein>
    <submittedName>
        <fullName evidence="2">Uncharacterized protein</fullName>
    </submittedName>
</protein>
<dbReference type="Proteomes" id="UP000237819">
    <property type="component" value="Unassembled WGS sequence"/>
</dbReference>
<keyword evidence="1" id="KW-0175">Coiled coil</keyword>